<dbReference type="SMART" id="SM01065">
    <property type="entry name" value="CBM_2"/>
    <property type="match status" value="1"/>
</dbReference>
<dbReference type="Proteomes" id="UP000199534">
    <property type="component" value="Unassembled WGS sequence"/>
</dbReference>
<sequence>MLSFTLNAQTEVTFFVEDIPEGTENVGIRGNTAPLSWESSAVLQPSGTGYSIQLTFPQSGADLEYKFVLFERDNDVIWENTPNRSLKLPATGELITVNAKWNREQVLDISKLEPIPPELLLEDYKLVETLVLDLHPGTYRYKSKSEIQAALDRLKGAFSEPQTHQQAYLAVSRMMATLQCDHTKAGFNNQTPIINSIIHYQPDKLPFTFRWFGDEMILKENASQQNELQRGTEIVAINGIPVGDIKREMLPYIGADGATDKNREYKMEINGYDFRYNAFDIFFPLLYPIENNQVQLEIRQPGETDTKAITVTTLTREDRSALLASRYPDFPETRDEMWSFEILPGEIAKLTLNSFGLMGWKAMTIDYKAFLDAAFSEIRNSGISNLIIDIRENNGGNDEMAIELFEYLARTMPAYDREGRTRYKSFPESLKSHIRTWGDNPWYYELKPKTAMTEEGYYIFEEEGNRKKSKKPIYEGNTYLLTSPANTSLAFYTALRFKTQNLGVMIGGETGGNLNDINGGQIIFLTLPHSQIEIDSPVMGGFSREPQPNTGVMPDIVVPIKKEDLQQGRDVVLEQALALIQKR</sequence>
<dbReference type="SUPFAM" id="SSF52096">
    <property type="entry name" value="ClpP/crotonase"/>
    <property type="match status" value="1"/>
</dbReference>
<accession>A0A1I6HCR0</accession>
<evidence type="ECO:0000259" key="1">
    <source>
        <dbReference type="PROSITE" id="PS51166"/>
    </source>
</evidence>
<name>A0A1I6HCR0_9FLAO</name>
<dbReference type="InterPro" id="IPR002044">
    <property type="entry name" value="CBM20"/>
</dbReference>
<dbReference type="Pfam" id="PF03572">
    <property type="entry name" value="Peptidase_S41"/>
    <property type="match status" value="1"/>
</dbReference>
<evidence type="ECO:0000313" key="2">
    <source>
        <dbReference type="EMBL" id="SFR52140.1"/>
    </source>
</evidence>
<dbReference type="GO" id="GO:0007165">
    <property type="term" value="P:signal transduction"/>
    <property type="evidence" value="ECO:0007669"/>
    <property type="project" value="TreeGrafter"/>
</dbReference>
<dbReference type="PROSITE" id="PS51166">
    <property type="entry name" value="CBM20"/>
    <property type="match status" value="1"/>
</dbReference>
<dbReference type="STRING" id="400055.SAMN04490243_2557"/>
<dbReference type="GO" id="GO:0030288">
    <property type="term" value="C:outer membrane-bounded periplasmic space"/>
    <property type="evidence" value="ECO:0007669"/>
    <property type="project" value="TreeGrafter"/>
</dbReference>
<gene>
    <name evidence="2" type="ORF">SAMN04490243_2557</name>
</gene>
<evidence type="ECO:0000313" key="3">
    <source>
        <dbReference type="Proteomes" id="UP000199534"/>
    </source>
</evidence>
<dbReference type="GO" id="GO:0004175">
    <property type="term" value="F:endopeptidase activity"/>
    <property type="evidence" value="ECO:0007669"/>
    <property type="project" value="TreeGrafter"/>
</dbReference>
<keyword evidence="2" id="KW-0645">Protease</keyword>
<dbReference type="GO" id="GO:2001070">
    <property type="term" value="F:starch binding"/>
    <property type="evidence" value="ECO:0007669"/>
    <property type="project" value="InterPro"/>
</dbReference>
<dbReference type="GO" id="GO:0008236">
    <property type="term" value="F:serine-type peptidase activity"/>
    <property type="evidence" value="ECO:0007669"/>
    <property type="project" value="InterPro"/>
</dbReference>
<feature type="domain" description="CBM20" evidence="1">
    <location>
        <begin position="4"/>
        <end position="103"/>
    </location>
</feature>
<dbReference type="RefSeq" id="WP_245759849.1">
    <property type="nucleotide sequence ID" value="NZ_FOYQ01000002.1"/>
</dbReference>
<dbReference type="Gene3D" id="2.60.40.10">
    <property type="entry name" value="Immunoglobulins"/>
    <property type="match status" value="1"/>
</dbReference>
<keyword evidence="3" id="KW-1185">Reference proteome</keyword>
<dbReference type="AlphaFoldDB" id="A0A1I6HCR0"/>
<dbReference type="Gene3D" id="3.90.226.10">
    <property type="entry name" value="2-enoyl-CoA Hydratase, Chain A, domain 1"/>
    <property type="match status" value="1"/>
</dbReference>
<dbReference type="InterPro" id="IPR013783">
    <property type="entry name" value="Ig-like_fold"/>
</dbReference>
<dbReference type="InterPro" id="IPR005151">
    <property type="entry name" value="Tail-specific_protease"/>
</dbReference>
<dbReference type="Pfam" id="PF00686">
    <property type="entry name" value="CBM_20"/>
    <property type="match status" value="1"/>
</dbReference>
<dbReference type="PANTHER" id="PTHR32060">
    <property type="entry name" value="TAIL-SPECIFIC PROTEASE"/>
    <property type="match status" value="1"/>
</dbReference>
<dbReference type="SUPFAM" id="SSF49452">
    <property type="entry name" value="Starch-binding domain-like"/>
    <property type="match status" value="1"/>
</dbReference>
<protein>
    <submittedName>
        <fullName evidence="2">C-terminal processing protease CtpA/Prc, contains a PDZ domain</fullName>
    </submittedName>
</protein>
<dbReference type="GO" id="GO:0006508">
    <property type="term" value="P:proteolysis"/>
    <property type="evidence" value="ECO:0007669"/>
    <property type="project" value="UniProtKB-KW"/>
</dbReference>
<dbReference type="EMBL" id="FOYQ01000002">
    <property type="protein sequence ID" value="SFR52140.1"/>
    <property type="molecule type" value="Genomic_DNA"/>
</dbReference>
<organism evidence="2 3">
    <name type="scientific">Robiginitalea myxolifaciens</name>
    <dbReference type="NCBI Taxonomy" id="400055"/>
    <lineage>
        <taxon>Bacteria</taxon>
        <taxon>Pseudomonadati</taxon>
        <taxon>Bacteroidota</taxon>
        <taxon>Flavobacteriia</taxon>
        <taxon>Flavobacteriales</taxon>
        <taxon>Flavobacteriaceae</taxon>
        <taxon>Robiginitalea</taxon>
    </lineage>
</organism>
<dbReference type="InterPro" id="IPR029045">
    <property type="entry name" value="ClpP/crotonase-like_dom_sf"/>
</dbReference>
<reference evidence="2 3" key="1">
    <citation type="submission" date="2016-10" db="EMBL/GenBank/DDBJ databases">
        <authorList>
            <person name="de Groot N.N."/>
        </authorList>
    </citation>
    <scope>NUCLEOTIDE SEQUENCE [LARGE SCALE GENOMIC DNA]</scope>
    <source>
        <strain evidence="2 3">DSM 21019</strain>
    </source>
</reference>
<dbReference type="PANTHER" id="PTHR32060:SF30">
    <property type="entry name" value="CARBOXY-TERMINAL PROCESSING PROTEASE CTPA"/>
    <property type="match status" value="1"/>
</dbReference>
<proteinExistence type="predicted"/>
<dbReference type="InterPro" id="IPR013784">
    <property type="entry name" value="Carb-bd-like_fold"/>
</dbReference>
<keyword evidence="2" id="KW-0378">Hydrolase</keyword>